<evidence type="ECO:0000313" key="2">
    <source>
        <dbReference type="EMBL" id="BCT93664.1"/>
    </source>
</evidence>
<feature type="transmembrane region" description="Helical" evidence="1">
    <location>
        <begin position="70"/>
        <end position="91"/>
    </location>
</feature>
<sequence>MIKIPRGLAFAGTAMLVASVVQWCITAESSPARGYLLYHVALPNAWATINLLPFLAAGAMGGNIHAPPTWMYLCAFFIQWALAGVLAALVFQRFRSARGR</sequence>
<reference evidence="2 3" key="1">
    <citation type="submission" date="2021-03" db="EMBL/GenBank/DDBJ databases">
        <title>Complete Genome Sequences of Two Lysobacter Strains Isolated from Sea Water (Lysobacter caseinilyticus) and Soil (Lysobacter helvus) in South Korea.</title>
        <authorList>
            <person name="Watanabe Y."/>
            <person name="Arakawa K."/>
        </authorList>
    </citation>
    <scope>NUCLEOTIDE SEQUENCE [LARGE SCALE GENOMIC DNA]</scope>
    <source>
        <strain evidence="2 3">KVB24</strain>
    </source>
</reference>
<keyword evidence="1" id="KW-1133">Transmembrane helix</keyword>
<organism evidence="2 3">
    <name type="scientific">Noviluteimonas caseinilytica</name>
    <dbReference type="NCBI Taxonomy" id="2675101"/>
    <lineage>
        <taxon>Bacteria</taxon>
        <taxon>Pseudomonadati</taxon>
        <taxon>Pseudomonadota</taxon>
        <taxon>Gammaproteobacteria</taxon>
        <taxon>Lysobacterales</taxon>
        <taxon>Lysobacteraceae</taxon>
        <taxon>Noviluteimonas</taxon>
    </lineage>
</organism>
<proteinExistence type="predicted"/>
<evidence type="ECO:0000313" key="3">
    <source>
        <dbReference type="Proteomes" id="UP000681317"/>
    </source>
</evidence>
<dbReference type="EMBL" id="AP024545">
    <property type="protein sequence ID" value="BCT93664.1"/>
    <property type="molecule type" value="Genomic_DNA"/>
</dbReference>
<name>A0ABM7Q8A5_9GAMM</name>
<accession>A0ABM7Q8A5</accession>
<gene>
    <name evidence="2" type="ORF">LYSCAS_26880</name>
</gene>
<protein>
    <submittedName>
        <fullName evidence="2">Uncharacterized protein</fullName>
    </submittedName>
</protein>
<keyword evidence="1" id="KW-0812">Transmembrane</keyword>
<evidence type="ECO:0000256" key="1">
    <source>
        <dbReference type="SAM" id="Phobius"/>
    </source>
</evidence>
<dbReference type="Proteomes" id="UP000681317">
    <property type="component" value="Chromosome"/>
</dbReference>
<keyword evidence="3" id="KW-1185">Reference proteome</keyword>
<dbReference type="RefSeq" id="WP_213434582.1">
    <property type="nucleotide sequence ID" value="NZ_AP024545.1"/>
</dbReference>
<keyword evidence="1" id="KW-0472">Membrane</keyword>